<gene>
    <name evidence="2" type="ORF">E2C04_13440</name>
</gene>
<dbReference type="OrthoDB" id="9151379at2"/>
<dbReference type="RefSeq" id="WP_135832976.1">
    <property type="nucleotide sequence ID" value="NZ_CP038462.1"/>
</dbReference>
<feature type="compositionally biased region" description="Pro residues" evidence="1">
    <location>
        <begin position="1"/>
        <end position="10"/>
    </location>
</feature>
<dbReference type="Proteomes" id="UP000297025">
    <property type="component" value="Chromosome"/>
</dbReference>
<evidence type="ECO:0000313" key="2">
    <source>
        <dbReference type="EMBL" id="QCC77933.1"/>
    </source>
</evidence>
<dbReference type="EMBL" id="CP038462">
    <property type="protein sequence ID" value="QCC77933.1"/>
    <property type="molecule type" value="Genomic_DNA"/>
</dbReference>
<proteinExistence type="predicted"/>
<protein>
    <submittedName>
        <fullName evidence="2">Uncharacterized protein</fullName>
    </submittedName>
</protein>
<sequence>MLCPWSPAPPRSEVEQSAPESRGRGVRRLLLGALGLALLVGVVVAVELGSPRRIDPTGVDEVPGSPSSFVARVDHPWLPLTPGRVWTYEGEVDSVSATMTVTVLDDAVEVDGVAATGVRTVVERDGEQESTTAWFGQDRDGTLWLLGREGVWEAADGGTPPGLVLPAEPRRGDAQLVQPLDGDDRWVLEVGESVDDGVAVPAGRYDVGLELLLRRGAERAEEEVTDLTLVRGVGVVRVVGPDVRLELVSSRP</sequence>
<dbReference type="AlphaFoldDB" id="A0A4P7UCL5"/>
<organism evidence="2 3">
    <name type="scientific">Nocardioides daphniae</name>
    <dbReference type="NCBI Taxonomy" id="402297"/>
    <lineage>
        <taxon>Bacteria</taxon>
        <taxon>Bacillati</taxon>
        <taxon>Actinomycetota</taxon>
        <taxon>Actinomycetes</taxon>
        <taxon>Propionibacteriales</taxon>
        <taxon>Nocardioidaceae</taxon>
        <taxon>Nocardioides</taxon>
    </lineage>
</organism>
<accession>A0A4P7UCL5</accession>
<evidence type="ECO:0000313" key="3">
    <source>
        <dbReference type="Proteomes" id="UP000297025"/>
    </source>
</evidence>
<dbReference type="KEGG" id="ndp:E2C04_13440"/>
<feature type="region of interest" description="Disordered" evidence="1">
    <location>
        <begin position="1"/>
        <end position="20"/>
    </location>
</feature>
<evidence type="ECO:0000256" key="1">
    <source>
        <dbReference type="SAM" id="MobiDB-lite"/>
    </source>
</evidence>
<reference evidence="2 3" key="1">
    <citation type="journal article" date="2008" name="Int. J. Syst. Evol. Microbiol.">
        <title>Nocardioides daphniae sp. nov., isolated from Daphnia cucullata (Crustacea: Cladocera).</title>
        <authorList>
            <person name="Toth E.M."/>
            <person name="Keki Z."/>
            <person name="Homonnay Z.G."/>
            <person name="Borsodi A.K."/>
            <person name="Marialigeti K."/>
            <person name="Schumann P."/>
        </authorList>
    </citation>
    <scope>NUCLEOTIDE SEQUENCE [LARGE SCALE GENOMIC DNA]</scope>
    <source>
        <strain evidence="2 3">JCM 16608</strain>
    </source>
</reference>
<name>A0A4P7UCL5_9ACTN</name>